<comment type="similarity">
    <text evidence="8 11">Belongs to the QueC family.</text>
</comment>
<dbReference type="NCBIfam" id="TIGR00364">
    <property type="entry name" value="7-cyano-7-deazaguanine synthase QueC"/>
    <property type="match status" value="1"/>
</dbReference>
<accession>D5E7D1</accession>
<dbReference type="GO" id="GO:0016879">
    <property type="term" value="F:ligase activity, forming carbon-nitrogen bonds"/>
    <property type="evidence" value="ECO:0007669"/>
    <property type="project" value="UniProtKB-UniRule"/>
</dbReference>
<organism evidence="12 13">
    <name type="scientific">Methanohalophilus mahii (strain ATCC 35705 / DSM 5219 / SLP)</name>
    <dbReference type="NCBI Taxonomy" id="547558"/>
    <lineage>
        <taxon>Archaea</taxon>
        <taxon>Methanobacteriati</taxon>
        <taxon>Methanobacteriota</taxon>
        <taxon>Stenosarchaea group</taxon>
        <taxon>Methanomicrobia</taxon>
        <taxon>Methanosarcinales</taxon>
        <taxon>Methanosarcinaceae</taxon>
        <taxon>Methanohalophilus</taxon>
    </lineage>
</organism>
<dbReference type="GO" id="GO:0005524">
    <property type="term" value="F:ATP binding"/>
    <property type="evidence" value="ECO:0007669"/>
    <property type="project" value="UniProtKB-UniRule"/>
</dbReference>
<evidence type="ECO:0000256" key="1">
    <source>
        <dbReference type="ARBA" id="ARBA00005061"/>
    </source>
</evidence>
<dbReference type="Gene3D" id="3.40.50.620">
    <property type="entry name" value="HUPs"/>
    <property type="match status" value="1"/>
</dbReference>
<protein>
    <recommendedName>
        <fullName evidence="9 11">7-cyano-7-deazaguanine synthase</fullName>
        <ecNumber evidence="9 11">6.3.4.20</ecNumber>
    </recommendedName>
    <alternativeName>
        <fullName evidence="11">7-cyano-7-carbaguanine synthase</fullName>
    </alternativeName>
    <alternativeName>
        <fullName evidence="11">Archaeosine biosynthesis protein QueC</fullName>
    </alternativeName>
    <alternativeName>
        <fullName evidence="11">PreQ(0) synthase</fullName>
    </alternativeName>
</protein>
<evidence type="ECO:0000256" key="11">
    <source>
        <dbReference type="HAMAP-Rule" id="MF_01633"/>
    </source>
</evidence>
<dbReference type="EMBL" id="CP001994">
    <property type="protein sequence ID" value="ADE37069.1"/>
    <property type="molecule type" value="Genomic_DNA"/>
</dbReference>
<dbReference type="PANTHER" id="PTHR42914">
    <property type="entry name" value="7-CYANO-7-DEAZAGUANINE SYNTHASE"/>
    <property type="match status" value="1"/>
</dbReference>
<keyword evidence="6 11" id="KW-0067">ATP-binding</keyword>
<feature type="binding site" evidence="11">
    <location>
        <position position="194"/>
    </location>
    <ligand>
        <name>Zn(2+)</name>
        <dbReference type="ChEBI" id="CHEBI:29105"/>
    </ligand>
</feature>
<dbReference type="HOGENOM" id="CLU_081854_1_0_2"/>
<dbReference type="SUPFAM" id="SSF52402">
    <property type="entry name" value="Adenine nucleotide alpha hydrolases-like"/>
    <property type="match status" value="1"/>
</dbReference>
<dbReference type="HAMAP" id="MF_01633">
    <property type="entry name" value="QueC"/>
    <property type="match status" value="1"/>
</dbReference>
<evidence type="ECO:0000256" key="6">
    <source>
        <dbReference type="ARBA" id="ARBA00022840"/>
    </source>
</evidence>
<gene>
    <name evidence="11" type="primary">queC</name>
    <name evidence="12" type="ordered locus">Mmah_1573</name>
</gene>
<evidence type="ECO:0000256" key="10">
    <source>
        <dbReference type="ARBA" id="ARBA00047890"/>
    </source>
</evidence>
<dbReference type="InterPro" id="IPR018317">
    <property type="entry name" value="QueC"/>
</dbReference>
<name>D5E7D1_METMS</name>
<dbReference type="CDD" id="cd01995">
    <property type="entry name" value="QueC-like"/>
    <property type="match status" value="1"/>
</dbReference>
<evidence type="ECO:0000313" key="13">
    <source>
        <dbReference type="Proteomes" id="UP000001059"/>
    </source>
</evidence>
<keyword evidence="4 11" id="KW-0547">Nucleotide-binding</keyword>
<evidence type="ECO:0000256" key="8">
    <source>
        <dbReference type="ARBA" id="ARBA00037993"/>
    </source>
</evidence>
<dbReference type="InterPro" id="IPR014729">
    <property type="entry name" value="Rossmann-like_a/b/a_fold"/>
</dbReference>
<evidence type="ECO:0000256" key="7">
    <source>
        <dbReference type="ARBA" id="ARBA00037768"/>
    </source>
</evidence>
<comment type="pathway">
    <text evidence="1 11">Purine metabolism; 7-cyano-7-deazaguanine biosynthesis.</text>
</comment>
<keyword evidence="3 11" id="KW-0479">Metal-binding</keyword>
<feature type="binding site" evidence="11">
    <location>
        <position position="202"/>
    </location>
    <ligand>
        <name>Zn(2+)</name>
        <dbReference type="ChEBI" id="CHEBI:29105"/>
    </ligand>
</feature>
<keyword evidence="5 11" id="KW-0862">Zinc</keyword>
<dbReference type="Proteomes" id="UP000001059">
    <property type="component" value="Chromosome"/>
</dbReference>
<dbReference type="EC" id="6.3.4.20" evidence="9 11"/>
<dbReference type="GO" id="GO:0008270">
    <property type="term" value="F:zinc ion binding"/>
    <property type="evidence" value="ECO:0007669"/>
    <property type="project" value="UniProtKB-UniRule"/>
</dbReference>
<evidence type="ECO:0000256" key="5">
    <source>
        <dbReference type="ARBA" id="ARBA00022833"/>
    </source>
</evidence>
<keyword evidence="13" id="KW-1185">Reference proteome</keyword>
<sequence precursor="true">MLMKAVCLLSSGLDSLASLAIASAKYDVQIGLTFDYGQLAADAEIDHSRQICAHYGIPHRVISLDWMKDITTTSLVNRQGCLPDMAGADLGKREVTSESAANVWVPNRNGLMANIAASFAEALGCGYIVAGFNAEEAATFPDNSPEFVDCINRAFSYSTLNGVRLISPVLEMDKVAIVKEAVRAQAPLGLSWSCYQGKEKPCGLCESCVRRARAFQKAGVQDPAVEDI</sequence>
<feature type="binding site" evidence="11">
    <location>
        <position position="205"/>
    </location>
    <ligand>
        <name>Zn(2+)</name>
        <dbReference type="ChEBI" id="CHEBI:29105"/>
    </ligand>
</feature>
<evidence type="ECO:0000256" key="9">
    <source>
        <dbReference type="ARBA" id="ARBA00039149"/>
    </source>
</evidence>
<comment type="catalytic activity">
    <reaction evidence="10 11">
        <text>7-carboxy-7-carbaguanine + NH4(+) + 2 ATP = 7-cyano-7-carbaguanine + 2 AMP + 2 diphosphate + 2 H(+)</text>
        <dbReference type="Rhea" id="RHEA:27982"/>
        <dbReference type="ChEBI" id="CHEBI:15378"/>
        <dbReference type="ChEBI" id="CHEBI:28938"/>
        <dbReference type="ChEBI" id="CHEBI:30616"/>
        <dbReference type="ChEBI" id="CHEBI:33019"/>
        <dbReference type="ChEBI" id="CHEBI:45075"/>
        <dbReference type="ChEBI" id="CHEBI:61036"/>
        <dbReference type="ChEBI" id="CHEBI:456215"/>
        <dbReference type="EC" id="6.3.4.20"/>
    </reaction>
</comment>
<keyword evidence="2 11" id="KW-0436">Ligase</keyword>
<evidence type="ECO:0000256" key="4">
    <source>
        <dbReference type="ARBA" id="ARBA00022741"/>
    </source>
</evidence>
<reference evidence="12 13" key="1">
    <citation type="submission" date="2010-03" db="EMBL/GenBank/DDBJ databases">
        <title>The complete genome of Methanohalophilus mahii DSM 5219.</title>
        <authorList>
            <consortium name="US DOE Joint Genome Institute (JGI-PGF)"/>
            <person name="Lucas S."/>
            <person name="Copeland A."/>
            <person name="Lapidus A."/>
            <person name="Glavina del Rio T."/>
            <person name="Dalin E."/>
            <person name="Tice H."/>
            <person name="Bruce D."/>
            <person name="Goodwin L."/>
            <person name="Pitluck S."/>
            <person name="Kyrpides N."/>
            <person name="Mavromatis K."/>
            <person name="Ivanova N."/>
            <person name="Lykidis A."/>
            <person name="Saunders E."/>
            <person name="Brettin T."/>
            <person name="Detter J.C."/>
            <person name="Han C."/>
            <person name="Land M."/>
            <person name="Hauser L."/>
            <person name="Markowitz V."/>
            <person name="Cheng J.-F."/>
            <person name="Hugenholtz P."/>
            <person name="Woyke T."/>
            <person name="Wu D."/>
            <person name="Spring S."/>
            <person name="Schneider S."/>
            <person name="Schroeder M."/>
            <person name="Klenk H.-P."/>
            <person name="Eisen J.A."/>
        </authorList>
    </citation>
    <scope>NUCLEOTIDE SEQUENCE [LARGE SCALE GENOMIC DNA]</scope>
    <source>
        <strain evidence="13">ATCC 35705 / DSM 5219 / SLP</strain>
    </source>
</reference>
<evidence type="ECO:0000256" key="2">
    <source>
        <dbReference type="ARBA" id="ARBA00022598"/>
    </source>
</evidence>
<dbReference type="PANTHER" id="PTHR42914:SF1">
    <property type="entry name" value="7-CYANO-7-DEAZAGUANINE SYNTHASE"/>
    <property type="match status" value="1"/>
</dbReference>
<proteinExistence type="inferred from homology"/>
<dbReference type="KEGG" id="mmh:Mmah_1573"/>
<dbReference type="Pfam" id="PF06508">
    <property type="entry name" value="QueC"/>
    <property type="match status" value="1"/>
</dbReference>
<dbReference type="PIRSF" id="PIRSF006293">
    <property type="entry name" value="ExsB"/>
    <property type="match status" value="1"/>
</dbReference>
<dbReference type="STRING" id="547558.Mmah_1573"/>
<dbReference type="AlphaFoldDB" id="D5E7D1"/>
<comment type="function">
    <text evidence="7 11">Catalyzes the ATP-dependent conversion of 7-carboxy-7-deazaguanine (CDG) to 7-cyano-7-deazaguanine (preQ(0)).</text>
</comment>
<evidence type="ECO:0000313" key="12">
    <source>
        <dbReference type="EMBL" id="ADE37069.1"/>
    </source>
</evidence>
<dbReference type="UniPathway" id="UPA00391"/>
<comment type="cofactor">
    <cofactor evidence="11">
        <name>Zn(2+)</name>
        <dbReference type="ChEBI" id="CHEBI:29105"/>
    </cofactor>
    <text evidence="11">Binds 1 zinc ion per subunit.</text>
</comment>
<feature type="binding site" evidence="11">
    <location>
        <begin position="9"/>
        <end position="19"/>
    </location>
    <ligand>
        <name>ATP</name>
        <dbReference type="ChEBI" id="CHEBI:30616"/>
    </ligand>
</feature>
<feature type="binding site" evidence="11">
    <location>
        <position position="208"/>
    </location>
    <ligand>
        <name>Zn(2+)</name>
        <dbReference type="ChEBI" id="CHEBI:29105"/>
    </ligand>
</feature>
<evidence type="ECO:0000256" key="3">
    <source>
        <dbReference type="ARBA" id="ARBA00022723"/>
    </source>
</evidence>